<dbReference type="InterPro" id="IPR000835">
    <property type="entry name" value="HTH_MarR-typ"/>
</dbReference>
<dbReference type="PANTHER" id="PTHR33164">
    <property type="entry name" value="TRANSCRIPTIONAL REGULATOR, MARR FAMILY"/>
    <property type="match status" value="1"/>
</dbReference>
<dbReference type="AlphaFoldDB" id="A0A7M2YYX4"/>
<keyword evidence="3" id="KW-1185">Reference proteome</keyword>
<dbReference type="EMBL" id="QQZY01000002">
    <property type="protein sequence ID" value="RDI75355.1"/>
    <property type="molecule type" value="Genomic_DNA"/>
</dbReference>
<dbReference type="PROSITE" id="PS50995">
    <property type="entry name" value="HTH_MARR_2"/>
    <property type="match status" value="1"/>
</dbReference>
<dbReference type="InterPro" id="IPR036390">
    <property type="entry name" value="WH_DNA-bd_sf"/>
</dbReference>
<organism evidence="2 3">
    <name type="scientific">Gaiella occulta</name>
    <dbReference type="NCBI Taxonomy" id="1002870"/>
    <lineage>
        <taxon>Bacteria</taxon>
        <taxon>Bacillati</taxon>
        <taxon>Actinomycetota</taxon>
        <taxon>Thermoleophilia</taxon>
        <taxon>Gaiellales</taxon>
        <taxon>Gaiellaceae</taxon>
        <taxon>Gaiella</taxon>
    </lineage>
</organism>
<dbReference type="InterPro" id="IPR036388">
    <property type="entry name" value="WH-like_DNA-bd_sf"/>
</dbReference>
<reference evidence="2 3" key="1">
    <citation type="submission" date="2018-07" db="EMBL/GenBank/DDBJ databases">
        <title>High-quality-draft genome sequence of Gaiella occulta.</title>
        <authorList>
            <person name="Severino R."/>
            <person name="Froufe H.J.C."/>
            <person name="Rainey F.A."/>
            <person name="Barroso C."/>
            <person name="Albuquerque L."/>
            <person name="Lobo-Da-Cunha A."/>
            <person name="Da Costa M.S."/>
            <person name="Egas C."/>
        </authorList>
    </citation>
    <scope>NUCLEOTIDE SEQUENCE [LARGE SCALE GENOMIC DNA]</scope>
    <source>
        <strain evidence="2 3">F2-233</strain>
    </source>
</reference>
<dbReference type="SUPFAM" id="SSF46785">
    <property type="entry name" value="Winged helix' DNA-binding domain"/>
    <property type="match status" value="1"/>
</dbReference>
<dbReference type="Proteomes" id="UP000254134">
    <property type="component" value="Unassembled WGS sequence"/>
</dbReference>
<protein>
    <submittedName>
        <fullName evidence="2">Transcriptional regulator</fullName>
    </submittedName>
</protein>
<gene>
    <name evidence="2" type="ORF">Gocc_1153</name>
</gene>
<comment type="caution">
    <text evidence="2">The sequence shown here is derived from an EMBL/GenBank/DDBJ whole genome shotgun (WGS) entry which is preliminary data.</text>
</comment>
<feature type="domain" description="HTH marR-type" evidence="1">
    <location>
        <begin position="1"/>
        <end position="134"/>
    </location>
</feature>
<evidence type="ECO:0000313" key="2">
    <source>
        <dbReference type="EMBL" id="RDI75355.1"/>
    </source>
</evidence>
<evidence type="ECO:0000313" key="3">
    <source>
        <dbReference type="Proteomes" id="UP000254134"/>
    </source>
</evidence>
<dbReference type="PRINTS" id="PR00598">
    <property type="entry name" value="HTHMARR"/>
</dbReference>
<dbReference type="Gene3D" id="1.10.10.10">
    <property type="entry name" value="Winged helix-like DNA-binding domain superfamily/Winged helix DNA-binding domain"/>
    <property type="match status" value="1"/>
</dbReference>
<dbReference type="GO" id="GO:0003700">
    <property type="term" value="F:DNA-binding transcription factor activity"/>
    <property type="evidence" value="ECO:0007669"/>
    <property type="project" value="InterPro"/>
</dbReference>
<dbReference type="Pfam" id="PF12802">
    <property type="entry name" value="MarR_2"/>
    <property type="match status" value="1"/>
</dbReference>
<sequence>MFARLLRAHGTLMRELETWLVAEHGLTISDFETLLHLSHEAEQRMRRVDLADRLALSPSGVTRLLDGLTAAGLVEKATCPGDARVSYAVLTAAGRAVLAAASRTNERVCRELLGEHLSRDELEELASLLGRLPTVGAVDGSACSGGDGAP</sequence>
<dbReference type="PANTHER" id="PTHR33164:SF99">
    <property type="entry name" value="MARR FAMILY REGULATORY PROTEIN"/>
    <property type="match status" value="1"/>
</dbReference>
<dbReference type="InterPro" id="IPR039422">
    <property type="entry name" value="MarR/SlyA-like"/>
</dbReference>
<reference evidence="3" key="2">
    <citation type="journal article" date="2019" name="MicrobiologyOpen">
        <title>High-quality draft genome sequence of Gaiella occulta isolated from a 150 meter deep mineral water borehole and comparison with the genome sequences of other deep-branching lineages of the phylum Actinobacteria.</title>
        <authorList>
            <person name="Severino R."/>
            <person name="Froufe H.J.C."/>
            <person name="Barroso C."/>
            <person name="Albuquerque L."/>
            <person name="Lobo-da-Cunha A."/>
            <person name="da Costa M.S."/>
            <person name="Egas C."/>
        </authorList>
    </citation>
    <scope>NUCLEOTIDE SEQUENCE [LARGE SCALE GENOMIC DNA]</scope>
    <source>
        <strain evidence="3">F2-233</strain>
    </source>
</reference>
<dbReference type="SMART" id="SM00347">
    <property type="entry name" value="HTH_MARR"/>
    <property type="match status" value="1"/>
</dbReference>
<proteinExistence type="predicted"/>
<accession>A0A7M2YYX4</accession>
<evidence type="ECO:0000259" key="1">
    <source>
        <dbReference type="PROSITE" id="PS50995"/>
    </source>
</evidence>
<name>A0A7M2YYX4_9ACTN</name>
<dbReference type="GO" id="GO:0006950">
    <property type="term" value="P:response to stress"/>
    <property type="evidence" value="ECO:0007669"/>
    <property type="project" value="TreeGrafter"/>
</dbReference>